<dbReference type="Pfam" id="PF12867">
    <property type="entry name" value="DinB_2"/>
    <property type="match status" value="1"/>
</dbReference>
<evidence type="ECO:0000259" key="1">
    <source>
        <dbReference type="Pfam" id="PF12867"/>
    </source>
</evidence>
<organism evidence="2 3">
    <name type="scientific">Gordonia neofelifaecis NRRL B-59395</name>
    <dbReference type="NCBI Taxonomy" id="644548"/>
    <lineage>
        <taxon>Bacteria</taxon>
        <taxon>Bacillati</taxon>
        <taxon>Actinomycetota</taxon>
        <taxon>Actinomycetes</taxon>
        <taxon>Mycobacteriales</taxon>
        <taxon>Gordoniaceae</taxon>
        <taxon>Gordonia</taxon>
    </lineage>
</organism>
<name>F1YFL6_9ACTN</name>
<dbReference type="STRING" id="644548.SCNU_02567"/>
<dbReference type="SUPFAM" id="SSF109854">
    <property type="entry name" value="DinB/YfiT-like putative metalloenzymes"/>
    <property type="match status" value="1"/>
</dbReference>
<sequence>MIEKPCNACGFDPARVRHEDIAARIAASVDGWAERLARPDVRSRPDDHTWSPLEYACHVRDVHGVMTERLDAMLRTQPVCFADWDQDAAAVEADYAAQNPDDVVEQLTAAATGFAELYRLVGDADWGREGLRGNGSIFTVETLAYYAVHDLEHHRVDVGLPARS</sequence>
<evidence type="ECO:0000313" key="3">
    <source>
        <dbReference type="Proteomes" id="UP000035065"/>
    </source>
</evidence>
<reference evidence="2 3" key="1">
    <citation type="journal article" date="2011" name="J. Bacteriol.">
        <title>Draft Genome Sequence of Gordonia neofelifaecis NRRL B-59395, a Cholesterol-Degrading Actinomycete.</title>
        <authorList>
            <person name="Ge F."/>
            <person name="Li W."/>
            <person name="Chen G."/>
            <person name="Liu Y."/>
            <person name="Zhang G."/>
            <person name="Yong B."/>
            <person name="Wang Q."/>
            <person name="Wang N."/>
            <person name="Huang Z."/>
            <person name="Li W."/>
            <person name="Wang J."/>
            <person name="Wu C."/>
            <person name="Xie Q."/>
            <person name="Liu G."/>
        </authorList>
    </citation>
    <scope>NUCLEOTIDE SEQUENCE [LARGE SCALE GENOMIC DNA]</scope>
    <source>
        <strain evidence="2 3">NRRL B-59395</strain>
    </source>
</reference>
<accession>F1YFL6</accession>
<feature type="domain" description="DinB-like" evidence="1">
    <location>
        <begin position="29"/>
        <end position="155"/>
    </location>
</feature>
<dbReference type="InterPro" id="IPR024775">
    <property type="entry name" value="DinB-like"/>
</dbReference>
<dbReference type="Proteomes" id="UP000035065">
    <property type="component" value="Unassembled WGS sequence"/>
</dbReference>
<dbReference type="Gene3D" id="1.20.120.450">
    <property type="entry name" value="dinb family like domain"/>
    <property type="match status" value="1"/>
</dbReference>
<dbReference type="EMBL" id="AEUD01000002">
    <property type="protein sequence ID" value="EGD56400.1"/>
    <property type="molecule type" value="Genomic_DNA"/>
</dbReference>
<dbReference type="InterPro" id="IPR034660">
    <property type="entry name" value="DinB/YfiT-like"/>
</dbReference>
<gene>
    <name evidence="2" type="ORF">SCNU_02567</name>
</gene>
<protein>
    <recommendedName>
        <fullName evidence="1">DinB-like domain-containing protein</fullName>
    </recommendedName>
</protein>
<proteinExistence type="predicted"/>
<dbReference type="AlphaFoldDB" id="F1YFL6"/>
<evidence type="ECO:0000313" key="2">
    <source>
        <dbReference type="EMBL" id="EGD56400.1"/>
    </source>
</evidence>
<dbReference type="eggNOG" id="COG2230">
    <property type="taxonomic scope" value="Bacteria"/>
</dbReference>
<keyword evidence="3" id="KW-1185">Reference proteome</keyword>
<comment type="caution">
    <text evidence="2">The sequence shown here is derived from an EMBL/GenBank/DDBJ whole genome shotgun (WGS) entry which is preliminary data.</text>
</comment>